<sequence length="238" mass="26706">MLAPTAPTATANTVSPTPSLTSPPLGLQHRHQPPRHPEPVQHRTGRDRVRRGDRGPERERHRPPDLREHHQEGRPHHGRARDDQPDRLAHNGKEITQRLSRVAEEPGVVDQRRQEQQQDQIGREAHLRDGGHERRPDPEHHVDGGVGQAGAPAEQASSHHAGRQDDDHEQHLGGHPPRYPLDQLLTRTHRVRRNTESSGTATRPHDPAANNAAPSTEPRVRGAAPGTRPRRKETPWLH</sequence>
<feature type="compositionally biased region" description="Low complexity" evidence="1">
    <location>
        <begin position="1"/>
        <end position="27"/>
    </location>
</feature>
<evidence type="ECO:0000256" key="1">
    <source>
        <dbReference type="SAM" id="MobiDB-lite"/>
    </source>
</evidence>
<organism evidence="2 3">
    <name type="scientific">Pseudonocardia ailaonensis</name>
    <dbReference type="NCBI Taxonomy" id="367279"/>
    <lineage>
        <taxon>Bacteria</taxon>
        <taxon>Bacillati</taxon>
        <taxon>Actinomycetota</taxon>
        <taxon>Actinomycetes</taxon>
        <taxon>Pseudonocardiales</taxon>
        <taxon>Pseudonocardiaceae</taxon>
        <taxon>Pseudonocardia</taxon>
    </lineage>
</organism>
<accession>A0ABN2N8I7</accession>
<name>A0ABN2N8I7_9PSEU</name>
<comment type="caution">
    <text evidence="2">The sequence shown here is derived from an EMBL/GenBank/DDBJ whole genome shotgun (WGS) entry which is preliminary data.</text>
</comment>
<protein>
    <submittedName>
        <fullName evidence="2">Uncharacterized protein</fullName>
    </submittedName>
</protein>
<gene>
    <name evidence="2" type="ORF">GCM10009836_42310</name>
</gene>
<evidence type="ECO:0000313" key="3">
    <source>
        <dbReference type="Proteomes" id="UP001500449"/>
    </source>
</evidence>
<evidence type="ECO:0000313" key="2">
    <source>
        <dbReference type="EMBL" id="GAA1857683.1"/>
    </source>
</evidence>
<feature type="region of interest" description="Disordered" evidence="1">
    <location>
        <begin position="1"/>
        <end position="238"/>
    </location>
</feature>
<feature type="compositionally biased region" description="Basic and acidic residues" evidence="1">
    <location>
        <begin position="162"/>
        <end position="172"/>
    </location>
</feature>
<dbReference type="EMBL" id="BAAAQK010000015">
    <property type="protein sequence ID" value="GAA1857683.1"/>
    <property type="molecule type" value="Genomic_DNA"/>
</dbReference>
<dbReference type="Proteomes" id="UP001500449">
    <property type="component" value="Unassembled WGS sequence"/>
</dbReference>
<keyword evidence="3" id="KW-1185">Reference proteome</keyword>
<reference evidence="2 3" key="1">
    <citation type="journal article" date="2019" name="Int. J. Syst. Evol. Microbiol.">
        <title>The Global Catalogue of Microorganisms (GCM) 10K type strain sequencing project: providing services to taxonomists for standard genome sequencing and annotation.</title>
        <authorList>
            <consortium name="The Broad Institute Genomics Platform"/>
            <consortium name="The Broad Institute Genome Sequencing Center for Infectious Disease"/>
            <person name="Wu L."/>
            <person name="Ma J."/>
        </authorList>
    </citation>
    <scope>NUCLEOTIDE SEQUENCE [LARGE SCALE GENOMIC DNA]</scope>
    <source>
        <strain evidence="2 3">JCM 16009</strain>
    </source>
</reference>
<feature type="compositionally biased region" description="Basic and acidic residues" evidence="1">
    <location>
        <begin position="35"/>
        <end position="143"/>
    </location>
</feature>
<proteinExistence type="predicted"/>